<evidence type="ECO:0000256" key="2">
    <source>
        <dbReference type="ARBA" id="ARBA00022801"/>
    </source>
</evidence>
<evidence type="ECO:0000313" key="5">
    <source>
        <dbReference type="Proteomes" id="UP001464378"/>
    </source>
</evidence>
<dbReference type="RefSeq" id="WP_349232267.1">
    <property type="nucleotide sequence ID" value="NZ_JBBMFK010000024.1"/>
</dbReference>
<gene>
    <name evidence="4" type="ORF">WMO64_13195</name>
</gene>
<feature type="domain" description="Calcineurin-like phosphoesterase" evidence="3">
    <location>
        <begin position="57"/>
        <end position="221"/>
    </location>
</feature>
<dbReference type="Proteomes" id="UP001464378">
    <property type="component" value="Unassembled WGS sequence"/>
</dbReference>
<reference evidence="4 5" key="1">
    <citation type="submission" date="2024-03" db="EMBL/GenBank/DDBJ databases">
        <title>Human intestinal bacterial collection.</title>
        <authorList>
            <person name="Pauvert C."/>
            <person name="Hitch T.C.A."/>
            <person name="Clavel T."/>
        </authorList>
    </citation>
    <scope>NUCLEOTIDE SEQUENCE [LARGE SCALE GENOMIC DNA]</scope>
    <source>
        <strain evidence="4 5">CLA-AP-H29</strain>
    </source>
</reference>
<dbReference type="InterPro" id="IPR051158">
    <property type="entry name" value="Metallophosphoesterase_sf"/>
</dbReference>
<dbReference type="SUPFAM" id="SSF56300">
    <property type="entry name" value="Metallo-dependent phosphatases"/>
    <property type="match status" value="1"/>
</dbReference>
<keyword evidence="5" id="KW-1185">Reference proteome</keyword>
<dbReference type="PANTHER" id="PTHR31302:SF31">
    <property type="entry name" value="PHOSPHODIESTERASE YAEI"/>
    <property type="match status" value="1"/>
</dbReference>
<organism evidence="4 5">
    <name type="scientific">Pseudoflavonifractor intestinihominis</name>
    <dbReference type="NCBI Taxonomy" id="3133171"/>
    <lineage>
        <taxon>Bacteria</taxon>
        <taxon>Bacillati</taxon>
        <taxon>Bacillota</taxon>
        <taxon>Clostridia</taxon>
        <taxon>Eubacteriales</taxon>
        <taxon>Oscillospiraceae</taxon>
        <taxon>Pseudoflavonifractor</taxon>
    </lineage>
</organism>
<dbReference type="Pfam" id="PF00149">
    <property type="entry name" value="Metallophos"/>
    <property type="match status" value="1"/>
</dbReference>
<dbReference type="InterPro" id="IPR029052">
    <property type="entry name" value="Metallo-depent_PP-like"/>
</dbReference>
<name>A0ABV1EDA7_9FIRM</name>
<accession>A0ABV1EDA7</accession>
<sequence>MATRKSRPRRRGPLILLAAVLVLVAGGLFFYDQQTRIQTETLTVASDRLPAGFDGYRIVQISDLHGREFGEDNKILLEKTAALEPDLIAITGDVIDDPDQMGILEPLARGLTAIAPTFYVTGNHEWAIKEAATVKSLLEEQGVTVLSNEYLTLERGGDTIVLAGIDDPNGPYDQKTPEELSDEIHAALGDPYVVLLAHRNEYYQVYDRCGFDLTLCGHVHGGLIRLPFTDGLIDNTRRRFFPTHTAGLYPLDGGGTLMVSRGLGNGGISFRLFNRPHLPVIVLKSGE</sequence>
<dbReference type="CDD" id="cd07385">
    <property type="entry name" value="MPP_YkuE_C"/>
    <property type="match status" value="1"/>
</dbReference>
<protein>
    <submittedName>
        <fullName evidence="4">Metallophosphoesterase</fullName>
    </submittedName>
</protein>
<dbReference type="InterPro" id="IPR004843">
    <property type="entry name" value="Calcineurin-like_PHP"/>
</dbReference>
<comment type="caution">
    <text evidence="4">The sequence shown here is derived from an EMBL/GenBank/DDBJ whole genome shotgun (WGS) entry which is preliminary data.</text>
</comment>
<keyword evidence="2" id="KW-0378">Hydrolase</keyword>
<dbReference type="Gene3D" id="3.60.21.10">
    <property type="match status" value="1"/>
</dbReference>
<evidence type="ECO:0000256" key="1">
    <source>
        <dbReference type="ARBA" id="ARBA00022723"/>
    </source>
</evidence>
<evidence type="ECO:0000313" key="4">
    <source>
        <dbReference type="EMBL" id="MEQ2444416.1"/>
    </source>
</evidence>
<dbReference type="EMBL" id="JBBMFK010000024">
    <property type="protein sequence ID" value="MEQ2444416.1"/>
    <property type="molecule type" value="Genomic_DNA"/>
</dbReference>
<evidence type="ECO:0000259" key="3">
    <source>
        <dbReference type="Pfam" id="PF00149"/>
    </source>
</evidence>
<proteinExistence type="predicted"/>
<dbReference type="PANTHER" id="PTHR31302">
    <property type="entry name" value="TRANSMEMBRANE PROTEIN WITH METALLOPHOSPHOESTERASE DOMAIN-RELATED"/>
    <property type="match status" value="1"/>
</dbReference>
<keyword evidence="1" id="KW-0479">Metal-binding</keyword>